<dbReference type="KEGG" id="rsn:RSPO_c03028"/>
<dbReference type="SUPFAM" id="SSF82784">
    <property type="entry name" value="OsmC-like"/>
    <property type="match status" value="1"/>
</dbReference>
<proteinExistence type="predicted"/>
<gene>
    <name evidence="2" type="ordered locus">RSPO_c03028</name>
</gene>
<dbReference type="InterPro" id="IPR036102">
    <property type="entry name" value="OsmC/Ohrsf"/>
</dbReference>
<dbReference type="AlphaFoldDB" id="F6G5F6"/>
<dbReference type="PANTHER" id="PTHR39624">
    <property type="entry name" value="PROTEIN INVOLVED IN RIMO-MEDIATED BETA-METHYLTHIOLATION OF RIBOSOMAL PROTEIN S12 YCAO"/>
    <property type="match status" value="1"/>
</dbReference>
<feature type="compositionally biased region" description="Basic and acidic residues" evidence="1">
    <location>
        <begin position="59"/>
        <end position="80"/>
    </location>
</feature>
<feature type="region of interest" description="Disordered" evidence="1">
    <location>
        <begin position="1"/>
        <end position="116"/>
    </location>
</feature>
<dbReference type="Proteomes" id="UP000007953">
    <property type="component" value="Chromosome"/>
</dbReference>
<evidence type="ECO:0000256" key="1">
    <source>
        <dbReference type="SAM" id="MobiDB-lite"/>
    </source>
</evidence>
<name>F6G5F6_RALS8</name>
<dbReference type="eggNOG" id="COG1765">
    <property type="taxonomic scope" value="Bacteria"/>
</dbReference>
<dbReference type="InterPro" id="IPR003718">
    <property type="entry name" value="OsmC/Ohr_fam"/>
</dbReference>
<dbReference type="Gene3D" id="3.30.300.20">
    <property type="match status" value="1"/>
</dbReference>
<organism evidence="2 3">
    <name type="scientific">Ralstonia solanacearum (strain Po82)</name>
    <dbReference type="NCBI Taxonomy" id="1031711"/>
    <lineage>
        <taxon>Bacteria</taxon>
        <taxon>Pseudomonadati</taxon>
        <taxon>Pseudomonadota</taxon>
        <taxon>Betaproteobacteria</taxon>
        <taxon>Burkholderiales</taxon>
        <taxon>Burkholderiaceae</taxon>
        <taxon>Ralstonia</taxon>
        <taxon>Ralstonia solanacearum species complex</taxon>
    </lineage>
</organism>
<feature type="region of interest" description="Disordered" evidence="1">
    <location>
        <begin position="182"/>
        <end position="211"/>
    </location>
</feature>
<protein>
    <recommendedName>
        <fullName evidence="4">OsmC family protein</fullName>
    </recommendedName>
</protein>
<sequence>MQVRYVERHRPPGGRFDYAQRAEHRRRAPAGSRCPSGAIGEGGGQASRRQRCHAGAQQREGERSRKHDREFRIAQRDRPRPMQQPAAHDGCGKQDKEQSDAAGGSGIRARRKHVRRRVGGIGTRLSNPVNRHPAGRLERLCRNSGTQRFAGRIGHSCCGGCMCRWPGSLHCRGGAAVAPHPHFSPPRSPHDHRCHQGHGRTLPSSSHLPRRGDLHRCSQADRRGQRARPACLFDAALACCKTLTVTLYARQRNYPLDSIEVAVEHDGSQERHGRYKLRTVLTLHGDLTDEQRADLLRVAGKCPVHKLMTEVEISIDTQLAERA</sequence>
<dbReference type="HOGENOM" id="CLU_860167_0_0_4"/>
<accession>F6G5F6</accession>
<feature type="compositionally biased region" description="Basic and acidic residues" evidence="1">
    <location>
        <begin position="1"/>
        <end position="10"/>
    </location>
</feature>
<evidence type="ECO:0008006" key="4">
    <source>
        <dbReference type="Google" id="ProtNLM"/>
    </source>
</evidence>
<reference evidence="2 3" key="1">
    <citation type="journal article" date="2011" name="J. Bacteriol.">
        <title>Complete genome sequence of the plant pathogen Ralstonia solanacearum strain Po82.</title>
        <authorList>
            <person name="Xu J."/>
            <person name="Zheng H.J."/>
            <person name="Liu L."/>
            <person name="Pan Z.C."/>
            <person name="Prior P."/>
            <person name="Tang B."/>
            <person name="Xu J.S."/>
            <person name="Zhang H."/>
            <person name="Tian Q."/>
            <person name="Zhang L.Q."/>
            <person name="Feng J."/>
        </authorList>
    </citation>
    <scope>NUCLEOTIDE SEQUENCE [LARGE SCALE GENOMIC DNA]</scope>
    <source>
        <strain evidence="2 3">Po82</strain>
    </source>
</reference>
<dbReference type="Pfam" id="PF02566">
    <property type="entry name" value="OsmC"/>
    <property type="match status" value="1"/>
</dbReference>
<dbReference type="EMBL" id="CP002819">
    <property type="protein sequence ID" value="AEG70320.1"/>
    <property type="molecule type" value="Genomic_DNA"/>
</dbReference>
<evidence type="ECO:0000313" key="3">
    <source>
        <dbReference type="Proteomes" id="UP000007953"/>
    </source>
</evidence>
<feature type="compositionally biased region" description="Basic and acidic residues" evidence="1">
    <location>
        <begin position="90"/>
        <end position="99"/>
    </location>
</feature>
<dbReference type="PATRIC" id="fig|1031711.3.peg.2958"/>
<dbReference type="PANTHER" id="PTHR39624:SF2">
    <property type="entry name" value="OSMC-LIKE PROTEIN"/>
    <property type="match status" value="1"/>
</dbReference>
<dbReference type="InterPro" id="IPR015946">
    <property type="entry name" value="KH_dom-like_a/b"/>
</dbReference>
<evidence type="ECO:0000313" key="2">
    <source>
        <dbReference type="EMBL" id="AEG70320.1"/>
    </source>
</evidence>